<evidence type="ECO:0000256" key="1">
    <source>
        <dbReference type="SAM" id="MobiDB-lite"/>
    </source>
</evidence>
<dbReference type="AlphaFoldDB" id="A0AAI8YGT8"/>
<feature type="compositionally biased region" description="Acidic residues" evidence="1">
    <location>
        <begin position="181"/>
        <end position="194"/>
    </location>
</feature>
<gene>
    <name evidence="2" type="ORF">KHLLAP_LOCUS7217</name>
</gene>
<feature type="region of interest" description="Disordered" evidence="1">
    <location>
        <begin position="176"/>
        <end position="236"/>
    </location>
</feature>
<reference evidence="2" key="1">
    <citation type="submission" date="2023-10" db="EMBL/GenBank/DDBJ databases">
        <authorList>
            <person name="Hackl T."/>
        </authorList>
    </citation>
    <scope>NUCLEOTIDE SEQUENCE</scope>
</reference>
<protein>
    <submittedName>
        <fullName evidence="2">Uu.00g079350.m01.CDS01</fullName>
    </submittedName>
</protein>
<feature type="compositionally biased region" description="Basic and acidic residues" evidence="1">
    <location>
        <begin position="195"/>
        <end position="221"/>
    </location>
</feature>
<dbReference type="EMBL" id="CAUWAG010000010">
    <property type="protein sequence ID" value="CAJ2506749.1"/>
    <property type="molecule type" value="Genomic_DNA"/>
</dbReference>
<organism evidence="2 3">
    <name type="scientific">Anthostomella pinea</name>
    <dbReference type="NCBI Taxonomy" id="933095"/>
    <lineage>
        <taxon>Eukaryota</taxon>
        <taxon>Fungi</taxon>
        <taxon>Dikarya</taxon>
        <taxon>Ascomycota</taxon>
        <taxon>Pezizomycotina</taxon>
        <taxon>Sordariomycetes</taxon>
        <taxon>Xylariomycetidae</taxon>
        <taxon>Xylariales</taxon>
        <taxon>Xylariaceae</taxon>
        <taxon>Anthostomella</taxon>
    </lineage>
</organism>
<feature type="compositionally biased region" description="Acidic residues" evidence="1">
    <location>
        <begin position="222"/>
        <end position="236"/>
    </location>
</feature>
<comment type="caution">
    <text evidence="2">The sequence shown here is derived from an EMBL/GenBank/DDBJ whole genome shotgun (WGS) entry which is preliminary data.</text>
</comment>
<dbReference type="Proteomes" id="UP001295740">
    <property type="component" value="Unassembled WGS sequence"/>
</dbReference>
<evidence type="ECO:0000313" key="2">
    <source>
        <dbReference type="EMBL" id="CAJ2506749.1"/>
    </source>
</evidence>
<accession>A0AAI8YGT8</accession>
<keyword evidence="3" id="KW-1185">Reference proteome</keyword>
<proteinExistence type="predicted"/>
<evidence type="ECO:0000313" key="3">
    <source>
        <dbReference type="Proteomes" id="UP001295740"/>
    </source>
</evidence>
<sequence length="236" mass="27131">MAEKLHFQLRTRKLSDALPRTGLTFLGYSQVTNSPHRDADIANALRRAGYRLNKEGTTRAFLPMFQLAAPIINAGGAGDLWDVLEAVRTQIDWARGKRVSGSAFFELFTRLVEARHEWKKHPVYPNYMFEKYDALTLEIIKFRLAVGDCESDQEGDPRPEDENSWISGSAYLYNVLAGGMDSDEDEPWEDDEEQEEKRSEEKKQAEEEEKQEEKQEEKKEAEQDDELGSDSMETDE</sequence>
<name>A0AAI8YGT8_9PEZI</name>